<dbReference type="PANTHER" id="PTHR10903">
    <property type="entry name" value="GTPASE, IMAP FAMILY MEMBER-RELATED"/>
    <property type="match status" value="1"/>
</dbReference>
<evidence type="ECO:0000256" key="1">
    <source>
        <dbReference type="ARBA" id="ARBA00008535"/>
    </source>
</evidence>
<dbReference type="FunFam" id="3.40.50.300:FF:000366">
    <property type="entry name" value="GTPase, IMAP family member 2"/>
    <property type="match status" value="1"/>
</dbReference>
<evidence type="ECO:0000313" key="6">
    <source>
        <dbReference type="Ensembl" id="ENSLCAP00010036117.1"/>
    </source>
</evidence>
<reference evidence="6" key="3">
    <citation type="submission" date="2025-09" db="UniProtKB">
        <authorList>
            <consortium name="Ensembl"/>
        </authorList>
    </citation>
    <scope>IDENTIFICATION</scope>
</reference>
<proteinExistence type="inferred from homology"/>
<dbReference type="SUPFAM" id="SSF52540">
    <property type="entry name" value="P-loop containing nucleoside triphosphate hydrolases"/>
    <property type="match status" value="1"/>
</dbReference>
<dbReference type="Proteomes" id="UP000314980">
    <property type="component" value="Unassembled WGS sequence"/>
</dbReference>
<keyword evidence="7" id="KW-1185">Reference proteome</keyword>
<dbReference type="AlphaFoldDB" id="A0A4W6EBK7"/>
<protein>
    <recommendedName>
        <fullName evidence="5">AIG1-type G domain-containing protein</fullName>
    </recommendedName>
</protein>
<dbReference type="InterPro" id="IPR045058">
    <property type="entry name" value="GIMA/IAN/Toc"/>
</dbReference>
<dbReference type="Ensembl" id="ENSLCAT00010036965.1">
    <property type="protein sequence ID" value="ENSLCAP00010036117.1"/>
    <property type="gene ID" value="ENSLCAG00010016952.1"/>
</dbReference>
<dbReference type="GeneTree" id="ENSGT01150000286992"/>
<evidence type="ECO:0000256" key="2">
    <source>
        <dbReference type="ARBA" id="ARBA00022741"/>
    </source>
</evidence>
<reference evidence="6" key="2">
    <citation type="submission" date="2025-08" db="UniProtKB">
        <authorList>
            <consortium name="Ensembl"/>
        </authorList>
    </citation>
    <scope>IDENTIFICATION</scope>
</reference>
<keyword evidence="3" id="KW-0342">GTP-binding</keyword>
<dbReference type="PANTHER" id="PTHR10903:SF62">
    <property type="entry name" value="GTPASE IMAP FAMILY MEMBER 4-LIKE-RELATED"/>
    <property type="match status" value="1"/>
</dbReference>
<dbReference type="Gene3D" id="3.40.50.300">
    <property type="entry name" value="P-loop containing nucleotide triphosphate hydrolases"/>
    <property type="match status" value="1"/>
</dbReference>
<dbReference type="InterPro" id="IPR027417">
    <property type="entry name" value="P-loop_NTPase"/>
</dbReference>
<keyword evidence="2" id="KW-0547">Nucleotide-binding</keyword>
<evidence type="ECO:0000256" key="4">
    <source>
        <dbReference type="SAM" id="Coils"/>
    </source>
</evidence>
<dbReference type="PROSITE" id="PS51720">
    <property type="entry name" value="G_AIG1"/>
    <property type="match status" value="1"/>
</dbReference>
<evidence type="ECO:0000259" key="5">
    <source>
        <dbReference type="PROSITE" id="PS51720"/>
    </source>
</evidence>
<organism evidence="6 7">
    <name type="scientific">Lates calcarifer</name>
    <name type="common">Barramundi</name>
    <name type="synonym">Holocentrus calcarifer</name>
    <dbReference type="NCBI Taxonomy" id="8187"/>
    <lineage>
        <taxon>Eukaryota</taxon>
        <taxon>Metazoa</taxon>
        <taxon>Chordata</taxon>
        <taxon>Craniata</taxon>
        <taxon>Vertebrata</taxon>
        <taxon>Euteleostomi</taxon>
        <taxon>Actinopterygii</taxon>
        <taxon>Neopterygii</taxon>
        <taxon>Teleostei</taxon>
        <taxon>Neoteleostei</taxon>
        <taxon>Acanthomorphata</taxon>
        <taxon>Carangaria</taxon>
        <taxon>Carangaria incertae sedis</taxon>
        <taxon>Centropomidae</taxon>
        <taxon>Lates</taxon>
    </lineage>
</organism>
<feature type="coiled-coil region" evidence="4">
    <location>
        <begin position="216"/>
        <end position="243"/>
    </location>
</feature>
<dbReference type="CDD" id="cd01852">
    <property type="entry name" value="AIG1"/>
    <property type="match status" value="1"/>
</dbReference>
<gene>
    <name evidence="6" type="primary">LOC108890846</name>
</gene>
<dbReference type="InParanoid" id="A0A4W6EBK7"/>
<evidence type="ECO:0000256" key="3">
    <source>
        <dbReference type="ARBA" id="ARBA00023134"/>
    </source>
</evidence>
<dbReference type="Pfam" id="PF04548">
    <property type="entry name" value="AIG1"/>
    <property type="match status" value="1"/>
</dbReference>
<sequence length="397" mass="42262">MSFTLDDMEDTNTKRIVILGKTGAGKSSLANTIFGENAFMINHTSNSGTRECQAQTKCVNGRNITLIDTPGFFDTDRPEEELKAEIVKCIIECAPGPHAFLIVLKVEKFTEHEKAVVKKIQKYFSEEALKYTTVLFTHGDQLAEGTTIKDFIQENKSLRDLVKKCGGRCHVIDNKYWNKSPKGEYRNNQFQVEELLKTIDKSVRANRGSCFTNEMLQGVQEEINQEEQRIRKSSSNMSEEEITQQAKVSAFKKILIKVTGVTTGALVGAFCGAALMVGAVCTVLNSTVIPKAVKAITSSVGALGGQAAAGTAAAGAATGAGTAGTTTGAAAEKLLGGVTVGVVAVGAVIGGYKGYHAAEGANTPGEAAHRAAEAVIDDAMLVFNKVRDAVYGLSKPQ</sequence>
<keyword evidence="4" id="KW-0175">Coiled coil</keyword>
<evidence type="ECO:0000313" key="7">
    <source>
        <dbReference type="Proteomes" id="UP000314980"/>
    </source>
</evidence>
<reference evidence="7" key="1">
    <citation type="submission" date="2015-09" db="EMBL/GenBank/DDBJ databases">
        <authorList>
            <person name="Sai Rama Sridatta P."/>
        </authorList>
    </citation>
    <scope>NUCLEOTIDE SEQUENCE [LARGE SCALE GENOMIC DNA]</scope>
</reference>
<dbReference type="GO" id="GO:0005525">
    <property type="term" value="F:GTP binding"/>
    <property type="evidence" value="ECO:0007669"/>
    <property type="project" value="UniProtKB-KW"/>
</dbReference>
<comment type="similarity">
    <text evidence="1">Belongs to the TRAFAC class TrmE-Era-EngA-EngB-Septin-like GTPase superfamily. AIG1/Toc34/Toc159-like paraseptin GTPase family. IAN subfamily.</text>
</comment>
<name>A0A4W6EBK7_LATCA</name>
<feature type="domain" description="AIG1-type G" evidence="5">
    <location>
        <begin position="11"/>
        <end position="220"/>
    </location>
</feature>
<dbReference type="STRING" id="8187.ENSLCAP00010036117"/>
<dbReference type="InterPro" id="IPR006703">
    <property type="entry name" value="G_AIG1"/>
</dbReference>
<accession>A0A4W6EBK7</accession>